<feature type="domain" description="Amine oxidase" evidence="2">
    <location>
        <begin position="66"/>
        <end position="559"/>
    </location>
</feature>
<evidence type="ECO:0000259" key="2">
    <source>
        <dbReference type="Pfam" id="PF01593"/>
    </source>
</evidence>
<dbReference type="PANTHER" id="PTHR46313:SF3">
    <property type="entry name" value="PROLYCOPENE ISOMERASE, CHLOROPLASTIC"/>
    <property type="match status" value="1"/>
</dbReference>
<dbReference type="SUPFAM" id="SSF51905">
    <property type="entry name" value="FAD/NAD(P)-binding domain"/>
    <property type="match status" value="1"/>
</dbReference>
<dbReference type="Pfam" id="PF01593">
    <property type="entry name" value="Amino_oxidase"/>
    <property type="match status" value="1"/>
</dbReference>
<dbReference type="PANTHER" id="PTHR46313">
    <property type="match status" value="1"/>
</dbReference>
<organism evidence="3 4">
    <name type="scientific">Effrenium voratum</name>
    <dbReference type="NCBI Taxonomy" id="2562239"/>
    <lineage>
        <taxon>Eukaryota</taxon>
        <taxon>Sar</taxon>
        <taxon>Alveolata</taxon>
        <taxon>Dinophyceae</taxon>
        <taxon>Suessiales</taxon>
        <taxon>Symbiodiniaceae</taxon>
        <taxon>Effrenium</taxon>
    </lineage>
</organism>
<feature type="region of interest" description="Disordered" evidence="1">
    <location>
        <begin position="17"/>
        <end position="44"/>
    </location>
</feature>
<gene>
    <name evidence="3" type="ORF">EVOR1521_LOCUS10473</name>
</gene>
<evidence type="ECO:0000256" key="1">
    <source>
        <dbReference type="SAM" id="MobiDB-lite"/>
    </source>
</evidence>
<name>A0AA36MWS6_9DINO</name>
<keyword evidence="4" id="KW-1185">Reference proteome</keyword>
<reference evidence="3" key="1">
    <citation type="submission" date="2023-08" db="EMBL/GenBank/DDBJ databases">
        <authorList>
            <person name="Chen Y."/>
            <person name="Shah S."/>
            <person name="Dougan E. K."/>
            <person name="Thang M."/>
            <person name="Chan C."/>
        </authorList>
    </citation>
    <scope>NUCLEOTIDE SEQUENCE</scope>
</reference>
<dbReference type="AlphaFoldDB" id="A0AA36MWS6"/>
<proteinExistence type="predicted"/>
<sequence length="578" mass="63477">MWMSAWRASAVFAPQPPCLPTRSPALRGTAPEPEPRRLRQRRARTSLRAARASRGDYDAVVVGSGIGGLCAAATLARYGKKVLCVEAHDTAGGAAHGFKRRVPKLGTFRFDTGPSFFSGLSAPETARINPLKAVLDLLETEVLCHRYESFGLCLPEGHFTHTRGFGKEVLAEVSGEAAVKEWEALLQAMKPLAALVEALPVPALRLDPSVLLTAGPFLPKFLAAANPLDRSTEALQLKDPFAKTLSRAGLKDPFARRWLDLLCFCLSGLPADGTVTAEMAMMFGEFYKPGATMDYPVGGVQSLVRVLTEALAKYQGELRLRAEVEEILVERNKACGIRLKSGEELRCSTVICNTSCWDLMKLLPPDSLPDAWRRERESTPACRSFMHLHLGFDMKGLDALQEHYICLEDWGRGVDAEENALLISIPSVEDKTLAPEGFGVLHAYTPATESWERWKDLDRKSQEYQDLKEARVQFLWRQLERVIPDLRQRAKVQLVGTPLTHRRFLRRFQGSYGPAISAKEGQEFPGPLTPLPGLLLCGDSCFPGIGVPAVAASGLLAAHASGLDTLRPQADALRRLFG</sequence>
<comment type="caution">
    <text evidence="3">The sequence shown here is derived from an EMBL/GenBank/DDBJ whole genome shotgun (WGS) entry which is preliminary data.</text>
</comment>
<dbReference type="Proteomes" id="UP001178507">
    <property type="component" value="Unassembled WGS sequence"/>
</dbReference>
<dbReference type="InterPro" id="IPR036188">
    <property type="entry name" value="FAD/NAD-bd_sf"/>
</dbReference>
<evidence type="ECO:0000313" key="3">
    <source>
        <dbReference type="EMBL" id="CAJ1383324.1"/>
    </source>
</evidence>
<dbReference type="EMBL" id="CAUJNA010001002">
    <property type="protein sequence ID" value="CAJ1383324.1"/>
    <property type="molecule type" value="Genomic_DNA"/>
</dbReference>
<dbReference type="GO" id="GO:0016491">
    <property type="term" value="F:oxidoreductase activity"/>
    <property type="evidence" value="ECO:0007669"/>
    <property type="project" value="InterPro"/>
</dbReference>
<dbReference type="InterPro" id="IPR002937">
    <property type="entry name" value="Amino_oxidase"/>
</dbReference>
<dbReference type="InterPro" id="IPR045892">
    <property type="entry name" value="CrtISO-like"/>
</dbReference>
<evidence type="ECO:0000313" key="4">
    <source>
        <dbReference type="Proteomes" id="UP001178507"/>
    </source>
</evidence>
<protein>
    <recommendedName>
        <fullName evidence="2">Amine oxidase domain-containing protein</fullName>
    </recommendedName>
</protein>
<dbReference type="Gene3D" id="3.50.50.60">
    <property type="entry name" value="FAD/NAD(P)-binding domain"/>
    <property type="match status" value="2"/>
</dbReference>
<accession>A0AA36MWS6</accession>
<dbReference type="GO" id="GO:0016116">
    <property type="term" value="P:carotenoid metabolic process"/>
    <property type="evidence" value="ECO:0007669"/>
    <property type="project" value="InterPro"/>
</dbReference>